<evidence type="ECO:0000313" key="3">
    <source>
        <dbReference type="Proteomes" id="UP000094020"/>
    </source>
</evidence>
<dbReference type="OrthoDB" id="2564964at2759"/>
<reference evidence="2" key="4">
    <citation type="submission" date="2024-02" db="EMBL/GenBank/DDBJ databases">
        <title>Comparative genomics of Cryptococcus and Kwoniella reveals pathogenesis evolution and contrasting modes of karyotype evolution via chromosome fusion or intercentromeric recombination.</title>
        <authorList>
            <person name="Coelho M.A."/>
            <person name="David-Palma M."/>
            <person name="Shea T."/>
            <person name="Bowers K."/>
            <person name="McGinley-Smith S."/>
            <person name="Mohammad A.W."/>
            <person name="Gnirke A."/>
            <person name="Yurkov A.M."/>
            <person name="Nowrousian M."/>
            <person name="Sun S."/>
            <person name="Cuomo C.A."/>
            <person name="Heitman J."/>
        </authorList>
    </citation>
    <scope>NUCLEOTIDE SEQUENCE</scope>
    <source>
        <strain evidence="2">CBS 10737</strain>
    </source>
</reference>
<dbReference type="EMBL" id="CP144523">
    <property type="protein sequence ID" value="WWC69821.1"/>
    <property type="molecule type" value="Genomic_DNA"/>
</dbReference>
<reference evidence="1" key="3">
    <citation type="submission" date="2016-07" db="EMBL/GenBank/DDBJ databases">
        <title>Evolution of pathogenesis and genome organization in the Tremellales.</title>
        <authorList>
            <person name="Cuomo C."/>
            <person name="Litvintseva A."/>
            <person name="Heitman J."/>
            <person name="Chen Y."/>
            <person name="Sun S."/>
            <person name="Springer D."/>
            <person name="Dromer F."/>
            <person name="Young S."/>
            <person name="Zeng Q."/>
            <person name="Chapman S."/>
            <person name="Gujja S."/>
            <person name="Saif S."/>
            <person name="Birren B."/>
        </authorList>
    </citation>
    <scope>NUCLEOTIDE SEQUENCE</scope>
    <source>
        <strain evidence="1">CBS 10737</strain>
    </source>
</reference>
<dbReference type="KEGG" id="kpin:30176082"/>
<dbReference type="EMBL" id="KV700118">
    <property type="protein sequence ID" value="OCF46236.1"/>
    <property type="molecule type" value="Genomic_DNA"/>
</dbReference>
<evidence type="ECO:0000313" key="1">
    <source>
        <dbReference type="EMBL" id="OCF46236.1"/>
    </source>
</evidence>
<gene>
    <name evidence="1" type="ORF">I206_07713</name>
    <name evidence="2" type="ORF">I206_103764</name>
</gene>
<accession>A0A1B9HSI9</accession>
<keyword evidence="3" id="KW-1185">Reference proteome</keyword>
<sequence length="297" mass="30501">MTSYYNYEEQCKQPGSDFAAADLIDSLAACGYSPDSLGGTSRFVGELSKEWTAVLHWTNDSCNMLIPAWLIWVAIGSDLFDPSMCGAEVTITHNGQPFSFSEGPIFVGDSCGGCTGGSLIDLSGKIALEMMGACKNPPSLSYTVGTNIVGAPVGGTLSGGNGTSVTSSSANSQSSSAAIAPFVSTSSTETVNQPAGQSTQSANLAATSVKPATQFSSNSITDIASQTAANATQPDTITATAVAPASSSNVTNSVAVPSGGRWTGWSRPPALFAEKDTATNGTACKRRRRRGRLDKAH</sequence>
<dbReference type="GeneID" id="30176082"/>
<protein>
    <submittedName>
        <fullName evidence="1">Uncharacterized protein</fullName>
    </submittedName>
</protein>
<proteinExistence type="predicted"/>
<evidence type="ECO:0000313" key="2">
    <source>
        <dbReference type="EMBL" id="WWC69821.1"/>
    </source>
</evidence>
<dbReference type="STRING" id="1296096.A0A1B9HSI9"/>
<dbReference type="Proteomes" id="UP000094020">
    <property type="component" value="Chromosome 5"/>
</dbReference>
<dbReference type="AlphaFoldDB" id="A0A1B9HSI9"/>
<dbReference type="RefSeq" id="XP_019007455.1">
    <property type="nucleotide sequence ID" value="XM_019159403.1"/>
</dbReference>
<organism evidence="1">
    <name type="scientific">Kwoniella pini CBS 10737</name>
    <dbReference type="NCBI Taxonomy" id="1296096"/>
    <lineage>
        <taxon>Eukaryota</taxon>
        <taxon>Fungi</taxon>
        <taxon>Dikarya</taxon>
        <taxon>Basidiomycota</taxon>
        <taxon>Agaricomycotina</taxon>
        <taxon>Tremellomycetes</taxon>
        <taxon>Tremellales</taxon>
        <taxon>Cryptococcaceae</taxon>
        <taxon>Kwoniella</taxon>
    </lineage>
</organism>
<reference evidence="1" key="1">
    <citation type="submission" date="2013-07" db="EMBL/GenBank/DDBJ databases">
        <title>The Genome Sequence of Cryptococcus pinus CBS10737.</title>
        <authorList>
            <consortium name="The Broad Institute Genome Sequencing Platform"/>
            <person name="Cuomo C."/>
            <person name="Litvintseva A."/>
            <person name="Chen Y."/>
            <person name="Heitman J."/>
            <person name="Sun S."/>
            <person name="Springer D."/>
            <person name="Dromer F."/>
            <person name="Young S.K."/>
            <person name="Zeng Q."/>
            <person name="Gargeya S."/>
            <person name="Fitzgerald M."/>
            <person name="Abouelleil A."/>
            <person name="Alvarado L."/>
            <person name="Berlin A.M."/>
            <person name="Chapman S.B."/>
            <person name="Dewar J."/>
            <person name="Goldberg J."/>
            <person name="Griggs A."/>
            <person name="Gujja S."/>
            <person name="Hansen M."/>
            <person name="Howarth C."/>
            <person name="Imamovic A."/>
            <person name="Larimer J."/>
            <person name="McCowan C."/>
            <person name="Murphy C."/>
            <person name="Pearson M."/>
            <person name="Priest M."/>
            <person name="Roberts A."/>
            <person name="Saif S."/>
            <person name="Shea T."/>
            <person name="Sykes S."/>
            <person name="Wortman J."/>
            <person name="Nusbaum C."/>
            <person name="Birren B."/>
        </authorList>
    </citation>
    <scope>NUCLEOTIDE SEQUENCE [LARGE SCALE GENOMIC DNA]</scope>
    <source>
        <strain evidence="1">CBS 10737</strain>
    </source>
</reference>
<name>A0A1B9HSI9_9TREE</name>
<reference evidence="2" key="2">
    <citation type="submission" date="2013-07" db="EMBL/GenBank/DDBJ databases">
        <authorList>
            <consortium name="The Broad Institute Genome Sequencing Platform"/>
            <person name="Cuomo C."/>
            <person name="Litvintseva A."/>
            <person name="Chen Y."/>
            <person name="Heitman J."/>
            <person name="Sun S."/>
            <person name="Springer D."/>
            <person name="Dromer F."/>
            <person name="Young S.K."/>
            <person name="Zeng Q."/>
            <person name="Gargeya S."/>
            <person name="Fitzgerald M."/>
            <person name="Abouelleil A."/>
            <person name="Alvarado L."/>
            <person name="Berlin A.M."/>
            <person name="Chapman S.B."/>
            <person name="Dewar J."/>
            <person name="Goldberg J."/>
            <person name="Griggs A."/>
            <person name="Gujja S."/>
            <person name="Hansen M."/>
            <person name="Howarth C."/>
            <person name="Imamovic A."/>
            <person name="Larimer J."/>
            <person name="McCowan C."/>
            <person name="Murphy C."/>
            <person name="Pearson M."/>
            <person name="Priest M."/>
            <person name="Roberts A."/>
            <person name="Saif S."/>
            <person name="Shea T."/>
            <person name="Sykes S."/>
            <person name="Wortman J."/>
            <person name="Nusbaum C."/>
            <person name="Birren B."/>
        </authorList>
    </citation>
    <scope>NUCLEOTIDE SEQUENCE</scope>
    <source>
        <strain evidence="2">CBS 10737</strain>
    </source>
</reference>